<sequence length="105" mass="11958">MKYISLNFLFIYIRNEINVIFYHCINYIQNYNLYSLSLDSACILFAAAQLICSSQSCVWLDIYAHSRDVPQRAVLSVTKIIVQVTVDELLIDCAKITTNTVNGQA</sequence>
<dbReference type="AlphaFoldDB" id="A0AAV2QH63"/>
<dbReference type="Proteomes" id="UP001497623">
    <property type="component" value="Unassembled WGS sequence"/>
</dbReference>
<gene>
    <name evidence="1" type="ORF">MNOR_LOCUS11924</name>
</gene>
<evidence type="ECO:0000313" key="2">
    <source>
        <dbReference type="Proteomes" id="UP001497623"/>
    </source>
</evidence>
<name>A0AAV2QH63_MEGNR</name>
<organism evidence="1 2">
    <name type="scientific">Meganyctiphanes norvegica</name>
    <name type="common">Northern krill</name>
    <name type="synonym">Thysanopoda norvegica</name>
    <dbReference type="NCBI Taxonomy" id="48144"/>
    <lineage>
        <taxon>Eukaryota</taxon>
        <taxon>Metazoa</taxon>
        <taxon>Ecdysozoa</taxon>
        <taxon>Arthropoda</taxon>
        <taxon>Crustacea</taxon>
        <taxon>Multicrustacea</taxon>
        <taxon>Malacostraca</taxon>
        <taxon>Eumalacostraca</taxon>
        <taxon>Eucarida</taxon>
        <taxon>Euphausiacea</taxon>
        <taxon>Euphausiidae</taxon>
        <taxon>Meganyctiphanes</taxon>
    </lineage>
</organism>
<keyword evidence="2" id="KW-1185">Reference proteome</keyword>
<reference evidence="1 2" key="1">
    <citation type="submission" date="2024-05" db="EMBL/GenBank/DDBJ databases">
        <authorList>
            <person name="Wallberg A."/>
        </authorList>
    </citation>
    <scope>NUCLEOTIDE SEQUENCE [LARGE SCALE GENOMIC DNA]</scope>
</reference>
<evidence type="ECO:0000313" key="1">
    <source>
        <dbReference type="EMBL" id="CAL4082526.1"/>
    </source>
</evidence>
<comment type="caution">
    <text evidence="1">The sequence shown here is derived from an EMBL/GenBank/DDBJ whole genome shotgun (WGS) entry which is preliminary data.</text>
</comment>
<proteinExistence type="predicted"/>
<protein>
    <submittedName>
        <fullName evidence="1">Uncharacterized protein</fullName>
    </submittedName>
</protein>
<dbReference type="EMBL" id="CAXKWB010006372">
    <property type="protein sequence ID" value="CAL4082526.1"/>
    <property type="molecule type" value="Genomic_DNA"/>
</dbReference>
<accession>A0AAV2QH63</accession>